<dbReference type="EMBL" id="CYZP01000002">
    <property type="protein sequence ID" value="CUN50463.1"/>
    <property type="molecule type" value="Genomic_DNA"/>
</dbReference>
<keyword evidence="1" id="KW-0805">Transcription regulation</keyword>
<sequence length="324" mass="37169">MRDMIDSILENSHSISGVALKNTPNSRELLLDQATGKGRMTFYTLFPGLTVAFIFVNAPAWPESDENSDLRPLLINYCISGRSELLLDDGSYIYLKENDFCVSEQTAQKEYIFPTGKYQGIKIYFDLALLSQSSGQIMETFDIDPAQLEELYCRKRKTYINEADHDLTAVFQKLWSLSENPSPFYLRIYTLELLHELLCMEIHPSKTCGFYTETQVEIAKRAAQIISEDLHKHIPISQIAERFSVSETSLKNYFRGVYGQNISTWLREIRMDTAAELLSNTKRPIAEISEQVGYSNQGKFAAVFKKRFGLSPLEYRRLKNLDKS</sequence>
<evidence type="ECO:0000313" key="5">
    <source>
        <dbReference type="EMBL" id="CUN50463.1"/>
    </source>
</evidence>
<dbReference type="PROSITE" id="PS01124">
    <property type="entry name" value="HTH_ARAC_FAMILY_2"/>
    <property type="match status" value="1"/>
</dbReference>
<name>A0A173XFR0_9FIRM</name>
<dbReference type="PRINTS" id="PR00032">
    <property type="entry name" value="HTHARAC"/>
</dbReference>
<gene>
    <name evidence="5" type="primary">araC_1</name>
    <name evidence="5" type="ORF">ERS852476_00319</name>
</gene>
<dbReference type="InterPro" id="IPR053142">
    <property type="entry name" value="PchR_regulatory_protein"/>
</dbReference>
<dbReference type="AlphaFoldDB" id="A0A173XFR0"/>
<keyword evidence="2" id="KW-0238">DNA-binding</keyword>
<keyword evidence="3" id="KW-0804">Transcription</keyword>
<dbReference type="InterPro" id="IPR018062">
    <property type="entry name" value="HTH_AraC-typ_CS"/>
</dbReference>
<dbReference type="SMART" id="SM00342">
    <property type="entry name" value="HTH_ARAC"/>
    <property type="match status" value="1"/>
</dbReference>
<dbReference type="PROSITE" id="PS00041">
    <property type="entry name" value="HTH_ARAC_FAMILY_1"/>
    <property type="match status" value="1"/>
</dbReference>
<feature type="domain" description="HTH araC/xylS-type" evidence="4">
    <location>
        <begin position="220"/>
        <end position="318"/>
    </location>
</feature>
<dbReference type="PANTHER" id="PTHR47893:SF1">
    <property type="entry name" value="REGULATORY PROTEIN PCHR"/>
    <property type="match status" value="1"/>
</dbReference>
<evidence type="ECO:0000256" key="1">
    <source>
        <dbReference type="ARBA" id="ARBA00023015"/>
    </source>
</evidence>
<evidence type="ECO:0000259" key="4">
    <source>
        <dbReference type="PROSITE" id="PS01124"/>
    </source>
</evidence>
<accession>A0A173XFR0</accession>
<dbReference type="InterPro" id="IPR009057">
    <property type="entry name" value="Homeodomain-like_sf"/>
</dbReference>
<evidence type="ECO:0000313" key="6">
    <source>
        <dbReference type="Proteomes" id="UP000095645"/>
    </source>
</evidence>
<protein>
    <submittedName>
        <fullName evidence="5">Arabinose operon regulatory protein</fullName>
    </submittedName>
</protein>
<evidence type="ECO:0000256" key="2">
    <source>
        <dbReference type="ARBA" id="ARBA00023125"/>
    </source>
</evidence>
<organism evidence="5 6">
    <name type="scientific">Blautia obeum</name>
    <dbReference type="NCBI Taxonomy" id="40520"/>
    <lineage>
        <taxon>Bacteria</taxon>
        <taxon>Bacillati</taxon>
        <taxon>Bacillota</taxon>
        <taxon>Clostridia</taxon>
        <taxon>Lachnospirales</taxon>
        <taxon>Lachnospiraceae</taxon>
        <taxon>Blautia</taxon>
    </lineage>
</organism>
<dbReference type="Pfam" id="PF12833">
    <property type="entry name" value="HTH_18"/>
    <property type="match status" value="1"/>
</dbReference>
<dbReference type="GO" id="GO:0043565">
    <property type="term" value="F:sequence-specific DNA binding"/>
    <property type="evidence" value="ECO:0007669"/>
    <property type="project" value="InterPro"/>
</dbReference>
<dbReference type="GO" id="GO:0003700">
    <property type="term" value="F:DNA-binding transcription factor activity"/>
    <property type="evidence" value="ECO:0007669"/>
    <property type="project" value="InterPro"/>
</dbReference>
<dbReference type="Proteomes" id="UP000095645">
    <property type="component" value="Unassembled WGS sequence"/>
</dbReference>
<dbReference type="SUPFAM" id="SSF46689">
    <property type="entry name" value="Homeodomain-like"/>
    <property type="match status" value="2"/>
</dbReference>
<evidence type="ECO:0000256" key="3">
    <source>
        <dbReference type="ARBA" id="ARBA00023163"/>
    </source>
</evidence>
<proteinExistence type="predicted"/>
<reference evidence="5 6" key="1">
    <citation type="submission" date="2015-09" db="EMBL/GenBank/DDBJ databases">
        <authorList>
            <consortium name="Pathogen Informatics"/>
        </authorList>
    </citation>
    <scope>NUCLEOTIDE SEQUENCE [LARGE SCALE GENOMIC DNA]</scope>
    <source>
        <strain evidence="5 6">2789STDY5834861</strain>
    </source>
</reference>
<dbReference type="Gene3D" id="1.10.10.60">
    <property type="entry name" value="Homeodomain-like"/>
    <property type="match status" value="1"/>
</dbReference>
<dbReference type="InterPro" id="IPR020449">
    <property type="entry name" value="Tscrpt_reg_AraC-type_HTH"/>
</dbReference>
<dbReference type="PANTHER" id="PTHR47893">
    <property type="entry name" value="REGULATORY PROTEIN PCHR"/>
    <property type="match status" value="1"/>
</dbReference>
<dbReference type="InterPro" id="IPR018060">
    <property type="entry name" value="HTH_AraC"/>
</dbReference>